<dbReference type="EMBL" id="PVMZ01000005">
    <property type="protein sequence ID" value="PRX21862.1"/>
    <property type="molecule type" value="Genomic_DNA"/>
</dbReference>
<evidence type="ECO:0000313" key="3">
    <source>
        <dbReference type="Proteomes" id="UP000239415"/>
    </source>
</evidence>
<sequence>MQPFVPIEENPPVVVGVNGPPNDLQVVDVAAAEAVRRRLPLRIVHAWAGQYPRNPYRRFVASVPEQPRHLLELAALRAGHTYPGLRVRTELSDDSPAEALLRASEHANLLVVGHRDDAGTGHGWGTTAACLAHHSACPLLVYRGPSPGKGPVVLAASGRRTATVDSAFDAASSFSSGLVAVHVREQAEPGADDELERARGDWPGVTVERLFIRESDIPYTAERASRRGRLLVAGRGHKGWFVEQLYSAANAATGGRLLCPVLLVPPGWRFAAA</sequence>
<name>A0A2T0KEP6_9ACTN</name>
<dbReference type="OrthoDB" id="3288179at2"/>
<gene>
    <name evidence="2" type="ORF">CLV67_10539</name>
</gene>
<comment type="caution">
    <text evidence="2">The sequence shown here is derived from an EMBL/GenBank/DDBJ whole genome shotgun (WGS) entry which is preliminary data.</text>
</comment>
<dbReference type="SUPFAM" id="SSF52402">
    <property type="entry name" value="Adenine nucleotide alpha hydrolases-like"/>
    <property type="match status" value="1"/>
</dbReference>
<dbReference type="InterPro" id="IPR006016">
    <property type="entry name" value="UspA"/>
</dbReference>
<dbReference type="AlphaFoldDB" id="A0A2T0KEP6"/>
<dbReference type="RefSeq" id="WP_106318325.1">
    <property type="nucleotide sequence ID" value="NZ_BOMO01000037.1"/>
</dbReference>
<dbReference type="Gene3D" id="3.40.50.620">
    <property type="entry name" value="HUPs"/>
    <property type="match status" value="2"/>
</dbReference>
<organism evidence="2 3">
    <name type="scientific">Actinoplanes italicus</name>
    <dbReference type="NCBI Taxonomy" id="113567"/>
    <lineage>
        <taxon>Bacteria</taxon>
        <taxon>Bacillati</taxon>
        <taxon>Actinomycetota</taxon>
        <taxon>Actinomycetes</taxon>
        <taxon>Micromonosporales</taxon>
        <taxon>Micromonosporaceae</taxon>
        <taxon>Actinoplanes</taxon>
    </lineage>
</organism>
<accession>A0A2T0KEP6</accession>
<dbReference type="InterPro" id="IPR014729">
    <property type="entry name" value="Rossmann-like_a/b/a_fold"/>
</dbReference>
<proteinExistence type="predicted"/>
<protein>
    <submittedName>
        <fullName evidence="2">Universal stress protein family protein</fullName>
    </submittedName>
</protein>
<evidence type="ECO:0000259" key="1">
    <source>
        <dbReference type="Pfam" id="PF00582"/>
    </source>
</evidence>
<feature type="domain" description="UspA" evidence="1">
    <location>
        <begin position="12"/>
        <end position="143"/>
    </location>
</feature>
<evidence type="ECO:0000313" key="2">
    <source>
        <dbReference type="EMBL" id="PRX21862.1"/>
    </source>
</evidence>
<dbReference type="Pfam" id="PF00582">
    <property type="entry name" value="Usp"/>
    <property type="match status" value="1"/>
</dbReference>
<keyword evidence="3" id="KW-1185">Reference proteome</keyword>
<dbReference type="Proteomes" id="UP000239415">
    <property type="component" value="Unassembled WGS sequence"/>
</dbReference>
<reference evidence="2 3" key="1">
    <citation type="submission" date="2018-03" db="EMBL/GenBank/DDBJ databases">
        <title>Genomic Encyclopedia of Archaeal and Bacterial Type Strains, Phase II (KMG-II): from individual species to whole genera.</title>
        <authorList>
            <person name="Goeker M."/>
        </authorList>
    </citation>
    <scope>NUCLEOTIDE SEQUENCE [LARGE SCALE GENOMIC DNA]</scope>
    <source>
        <strain evidence="2 3">DSM 43146</strain>
    </source>
</reference>